<dbReference type="Gene3D" id="6.10.140.1290">
    <property type="match status" value="1"/>
</dbReference>
<organism>
    <name type="scientific">Branchiostoma floridae</name>
    <name type="common">Florida lancelet</name>
    <name type="synonym">Amphioxus</name>
    <dbReference type="NCBI Taxonomy" id="7739"/>
    <lineage>
        <taxon>Eukaryota</taxon>
        <taxon>Metazoa</taxon>
        <taxon>Chordata</taxon>
        <taxon>Cephalochordata</taxon>
        <taxon>Leptocardii</taxon>
        <taxon>Amphioxiformes</taxon>
        <taxon>Branchiostomatidae</taxon>
        <taxon>Branchiostoma</taxon>
    </lineage>
</organism>
<dbReference type="SUPFAM" id="SSF46785">
    <property type="entry name" value="Winged helix' DNA-binding domain"/>
    <property type="match status" value="1"/>
</dbReference>
<dbReference type="InterPro" id="IPR036388">
    <property type="entry name" value="WH-like_DNA-bd_sf"/>
</dbReference>
<keyword evidence="2" id="KW-0238">DNA-binding</keyword>
<evidence type="ECO:0000256" key="3">
    <source>
        <dbReference type="ARBA" id="ARBA00023242"/>
    </source>
</evidence>
<dbReference type="PANTHER" id="PTHR12619">
    <property type="entry name" value="RFX TRANSCRIPTION FACTOR FAMILY"/>
    <property type="match status" value="1"/>
</dbReference>
<dbReference type="FunFam" id="1.10.10.10:FF:000128">
    <property type="entry name" value="DNA-binding protein RFX5 isoform X1"/>
    <property type="match status" value="1"/>
</dbReference>
<dbReference type="PROSITE" id="PS51526">
    <property type="entry name" value="RFX_DBD"/>
    <property type="match status" value="1"/>
</dbReference>
<gene>
    <name evidence="6" type="ORF">BRAFLDRAFT_226535</name>
</gene>
<sequence length="197" mass="22206">LQEDVSSFSDLEKLLLYLKLPTGGARKTEDAQPSGIASRVEQTNALHWIRSHLEVHPDTSLPKQDVFDEYKTYCDNMKYRNLSPADFGKMMKMAFPNLKARRLGTRGNSKYCYGGLRKKSELQPPSFPSLDLPSKSDQVSEQNDDQIVSAASYLICEWAQGALKRSFDTVLDLARYLILNNVVRSCSLSKGTVLCNY</sequence>
<protein>
    <recommendedName>
        <fullName evidence="5">RFX-type winged-helix domain-containing protein</fullName>
    </recommendedName>
</protein>
<evidence type="ECO:0000313" key="6">
    <source>
        <dbReference type="EMBL" id="EEN59232.1"/>
    </source>
</evidence>
<evidence type="ECO:0000256" key="4">
    <source>
        <dbReference type="ARBA" id="ARBA00061114"/>
    </source>
</evidence>
<dbReference type="Pfam" id="PF02257">
    <property type="entry name" value="RFX_DNA_binding"/>
    <property type="match status" value="1"/>
</dbReference>
<dbReference type="InterPro" id="IPR039779">
    <property type="entry name" value="RFX-like"/>
</dbReference>
<dbReference type="InterPro" id="IPR003150">
    <property type="entry name" value="DNA-bd_RFX"/>
</dbReference>
<dbReference type="InterPro" id="IPR036390">
    <property type="entry name" value="WH_DNA-bd_sf"/>
</dbReference>
<dbReference type="Gene3D" id="1.10.10.10">
    <property type="entry name" value="Winged helix-like DNA-binding domain superfamily/Winged helix DNA-binding domain"/>
    <property type="match status" value="1"/>
</dbReference>
<accession>C3YKI8</accession>
<proteinExistence type="inferred from homology"/>
<evidence type="ECO:0000256" key="1">
    <source>
        <dbReference type="ARBA" id="ARBA00004123"/>
    </source>
</evidence>
<dbReference type="GO" id="GO:0005634">
    <property type="term" value="C:nucleus"/>
    <property type="evidence" value="ECO:0007669"/>
    <property type="project" value="UniProtKB-SubCell"/>
</dbReference>
<dbReference type="GO" id="GO:0003677">
    <property type="term" value="F:DNA binding"/>
    <property type="evidence" value="ECO:0007669"/>
    <property type="project" value="UniProtKB-KW"/>
</dbReference>
<comment type="similarity">
    <text evidence="4">Belongs to the RFX family.</text>
</comment>
<dbReference type="PANTHER" id="PTHR12619:SF21">
    <property type="entry name" value="RFX-TYPE WINGED-HELIX DOMAIN-CONTAINING PROTEIN"/>
    <property type="match status" value="1"/>
</dbReference>
<dbReference type="STRING" id="7739.C3YKI8"/>
<name>C3YKI8_BRAFL</name>
<dbReference type="AlphaFoldDB" id="C3YKI8"/>
<keyword evidence="3" id="KW-0539">Nucleus</keyword>
<feature type="domain" description="RFX-type winged-helix" evidence="5">
    <location>
        <begin position="45"/>
        <end position="120"/>
    </location>
</feature>
<dbReference type="eggNOG" id="KOG3712">
    <property type="taxonomic scope" value="Eukaryota"/>
</dbReference>
<evidence type="ECO:0000256" key="2">
    <source>
        <dbReference type="ARBA" id="ARBA00023125"/>
    </source>
</evidence>
<reference evidence="6" key="1">
    <citation type="journal article" date="2008" name="Nature">
        <title>The amphioxus genome and the evolution of the chordate karyotype.</title>
        <authorList>
            <consortium name="US DOE Joint Genome Institute (JGI-PGF)"/>
            <person name="Putnam N.H."/>
            <person name="Butts T."/>
            <person name="Ferrier D.E.K."/>
            <person name="Furlong R.F."/>
            <person name="Hellsten U."/>
            <person name="Kawashima T."/>
            <person name="Robinson-Rechavi M."/>
            <person name="Shoguchi E."/>
            <person name="Terry A."/>
            <person name="Yu J.-K."/>
            <person name="Benito-Gutierrez E.L."/>
            <person name="Dubchak I."/>
            <person name="Garcia-Fernandez J."/>
            <person name="Gibson-Brown J.J."/>
            <person name="Grigoriev I.V."/>
            <person name="Horton A.C."/>
            <person name="de Jong P.J."/>
            <person name="Jurka J."/>
            <person name="Kapitonov V.V."/>
            <person name="Kohara Y."/>
            <person name="Kuroki Y."/>
            <person name="Lindquist E."/>
            <person name="Lucas S."/>
            <person name="Osoegawa K."/>
            <person name="Pennacchio L.A."/>
            <person name="Salamov A.A."/>
            <person name="Satou Y."/>
            <person name="Sauka-Spengler T."/>
            <person name="Schmutz J."/>
            <person name="Shin-I T."/>
            <person name="Toyoda A."/>
            <person name="Bronner-Fraser M."/>
            <person name="Fujiyama A."/>
            <person name="Holland L.Z."/>
            <person name="Holland P.W.H."/>
            <person name="Satoh N."/>
            <person name="Rokhsar D.S."/>
        </authorList>
    </citation>
    <scope>NUCLEOTIDE SEQUENCE [LARGE SCALE GENOMIC DNA]</scope>
    <source>
        <strain evidence="6">S238N-H82</strain>
        <tissue evidence="6">Testes</tissue>
    </source>
</reference>
<dbReference type="InParanoid" id="C3YKI8"/>
<dbReference type="GO" id="GO:0003700">
    <property type="term" value="F:DNA-binding transcription factor activity"/>
    <property type="evidence" value="ECO:0007669"/>
    <property type="project" value="InterPro"/>
</dbReference>
<evidence type="ECO:0000259" key="5">
    <source>
        <dbReference type="PROSITE" id="PS51526"/>
    </source>
</evidence>
<comment type="subcellular location">
    <subcellularLocation>
        <location evidence="1">Nucleus</location>
    </subcellularLocation>
</comment>
<feature type="non-terminal residue" evidence="6">
    <location>
        <position position="1"/>
    </location>
</feature>
<dbReference type="EMBL" id="GG666522">
    <property type="protein sequence ID" value="EEN59232.1"/>
    <property type="molecule type" value="Genomic_DNA"/>
</dbReference>